<dbReference type="Pfam" id="PF24164">
    <property type="entry name" value="TMP_N"/>
    <property type="match status" value="1"/>
</dbReference>
<dbReference type="RefSeq" id="YP_009794799.1">
    <property type="nucleotide sequence ID" value="NC_047882.1"/>
</dbReference>
<keyword evidence="1" id="KW-0175">Coiled coil</keyword>
<evidence type="ECO:0000313" key="4">
    <source>
        <dbReference type="Proteomes" id="UP000241680"/>
    </source>
</evidence>
<dbReference type="Proteomes" id="UP000241680">
    <property type="component" value="Segment"/>
</dbReference>
<evidence type="ECO:0000313" key="3">
    <source>
        <dbReference type="EMBL" id="ASV43634.1"/>
    </source>
</evidence>
<dbReference type="GeneID" id="54985074"/>
<dbReference type="KEGG" id="vg:54985074"/>
<feature type="coiled-coil region" evidence="1">
    <location>
        <begin position="18"/>
        <end position="45"/>
    </location>
</feature>
<organism evidence="3 4">
    <name type="scientific">Vibrio phage JSF12</name>
    <dbReference type="NCBI Taxonomy" id="1983595"/>
    <lineage>
        <taxon>Viruses</taxon>
        <taxon>Duplodnaviria</taxon>
        <taxon>Heunggongvirae</taxon>
        <taxon>Uroviricota</taxon>
        <taxon>Caudoviricetes</taxon>
        <taxon>Demerecviridae</taxon>
        <taxon>Ermolyevavirinae</taxon>
        <taxon>Jesfedecavirus</taxon>
        <taxon>Jesfedecavirus JSF12</taxon>
    </lineage>
</organism>
<dbReference type="EMBL" id="KY883655">
    <property type="protein sequence ID" value="ASV43634.1"/>
    <property type="molecule type" value="Genomic_DNA"/>
</dbReference>
<feature type="domain" description="Tape measure protein PB2 N-terminal" evidence="2">
    <location>
        <begin position="1"/>
        <end position="80"/>
    </location>
</feature>
<reference evidence="3 4" key="1">
    <citation type="journal article" date="2017" name="Sci. Rep.">
        <title>Analysis of the CRISPR-Cas system in bacteriophages active on epidemic strains of Vibrio cholerae in Bangladesh.</title>
        <authorList>
            <person name="Naser I.B."/>
            <person name="Hoque M.M."/>
            <person name="Nahid M.A."/>
            <person name="Tareq T.M."/>
            <person name="Rocky M.K."/>
            <person name="Faruque S.M."/>
        </authorList>
    </citation>
    <scope>NUCLEOTIDE SEQUENCE [LARGE SCALE GENOMIC DNA]</scope>
</reference>
<evidence type="ECO:0000256" key="1">
    <source>
        <dbReference type="SAM" id="Coils"/>
    </source>
</evidence>
<proteinExistence type="predicted"/>
<evidence type="ECO:0000259" key="2">
    <source>
        <dbReference type="Pfam" id="PF24164"/>
    </source>
</evidence>
<protein>
    <submittedName>
        <fullName evidence="3">Tail length tape-measure protein</fullName>
    </submittedName>
</protein>
<keyword evidence="4" id="KW-1185">Reference proteome</keyword>
<dbReference type="InterPro" id="IPR056207">
    <property type="entry name" value="TMP_PB2_N"/>
</dbReference>
<sequence>MAERLIERLIVKVSVQGAEKAKKSLEALSATIQQIENDAFEFNTQIRLIDKNLSKLSVTATEASKRLGSINLGFDSSGIANSLGNIEGLLETLTIEAVEMNESLTRVNNDLIKGFSFLAESLGVDLERIQDGLYDVGTEAQRASKKVETVAPAAERASRGLANMDRQGRNGARTFSSLARIAGPLPVLYAQIAANAFTLAEAFRLLSEGEQLNRLERVGTILGSQVGRPVQFIAQNMQELTGNTLNYGDALRQAAAASAYGFNSEQIEQLTMAARRASIALGVDMLDAMNRVVKGTSKLEIELLDELGITTKLELAYEKYARSIGVSAQSLNSYQQRAALVAEINRQSIEKFGILDEALRDGAPWEKFGANVTSASQKVLRSISEATAGIATFFNTIEEKNSKASRTLERNKALLDSYADAVDRAGRMGIYLEMSKELEQLTKQRDELVAEGPAKSWNILGDEARYKDQLHALNKAIQDTLDMMAKSDFGVPNLERAVTAQANLTAVTRGTVDAYDKTLTSIKGQSEAHIVLAQNINEMVAAYEELKASDPLADLNTALVKLQFNSEEALYKARELAEAYKDAKSFQDVISSTNSVNAELLRGSGMSALGIERVSIGRELAANEAMLEASRELGIEEAKLAGLYGKSAELRMQMLDIDIKRANEMADAMFLEQEINRAIGPSLLLTKDRLEIEKKRLEILKGIEGSQEAQEQSALRIRQIQNDINAARLQEYMGIMESSLSNLFSYGTGIDQLTNSLNKLSLSFNQVGETSMTAMQMTGVGLQAFQGMLAYTSAQTVSSIEAQIAAEQKRDGKSKESLARIKSLEEKKIREQKKAAQQQILISTAVAVMSAAANPWPLPAIPLMAAAALAGGLAYAQASSASANQLAGLNEAGLSQASLTVGNRENNIDVSKNASMGELAFIRGERGVGSANSFSPRAAGGTGTPYSSLIVGENGPERITPLSPINIERAEDSTSSATRSSTAMIGQMVIQALDAQSVIDRATEIYEAVNHEAKRRGQSLDRLS</sequence>
<name>A0A2D0YY66_9CAUD</name>
<accession>A0A2D0YY66</accession>